<sequence length="127" mass="14146">MERRSFIRLSAFTAAALTLPMMQSCNTLSEEDALSKPDLLMQLVDEKEIKAVGTAYRQQVKTEADQQKLRMLLLNGKPDNTDSVELKRALDKQVSADFAAGKIVQLNGWILSVTEARQCALYSLLKA</sequence>
<accession>A0A372NP71</accession>
<gene>
    <name evidence="1" type="ORF">D0C36_17370</name>
</gene>
<name>A0A372NP71_9SPHI</name>
<evidence type="ECO:0000313" key="2">
    <source>
        <dbReference type="Proteomes" id="UP000264217"/>
    </source>
</evidence>
<dbReference type="RefSeq" id="WP_117392936.1">
    <property type="nucleotide sequence ID" value="NZ_QWDC01000003.1"/>
</dbReference>
<dbReference type="PROSITE" id="PS51257">
    <property type="entry name" value="PROKAR_LIPOPROTEIN"/>
    <property type="match status" value="1"/>
</dbReference>
<reference evidence="1 2" key="1">
    <citation type="submission" date="2018-08" db="EMBL/GenBank/DDBJ databases">
        <title>Mucilaginibacter sp. MYSH2.</title>
        <authorList>
            <person name="Seo T."/>
        </authorList>
    </citation>
    <scope>NUCLEOTIDE SEQUENCE [LARGE SCALE GENOMIC DNA]</scope>
    <source>
        <strain evidence="1 2">MYSH2</strain>
    </source>
</reference>
<dbReference type="AlphaFoldDB" id="A0A372NP71"/>
<dbReference type="OrthoDB" id="980961at2"/>
<dbReference type="Proteomes" id="UP000264217">
    <property type="component" value="Unassembled WGS sequence"/>
</dbReference>
<evidence type="ECO:0000313" key="1">
    <source>
        <dbReference type="EMBL" id="RFZ90731.1"/>
    </source>
</evidence>
<comment type="caution">
    <text evidence="1">The sequence shown here is derived from an EMBL/GenBank/DDBJ whole genome shotgun (WGS) entry which is preliminary data.</text>
</comment>
<protein>
    <submittedName>
        <fullName evidence="1">Uncharacterized protein</fullName>
    </submittedName>
</protein>
<dbReference type="EMBL" id="QWDC01000003">
    <property type="protein sequence ID" value="RFZ90731.1"/>
    <property type="molecule type" value="Genomic_DNA"/>
</dbReference>
<keyword evidence="2" id="KW-1185">Reference proteome</keyword>
<proteinExistence type="predicted"/>
<organism evidence="1 2">
    <name type="scientific">Mucilaginibacter conchicola</name>
    <dbReference type="NCBI Taxonomy" id="2303333"/>
    <lineage>
        <taxon>Bacteria</taxon>
        <taxon>Pseudomonadati</taxon>
        <taxon>Bacteroidota</taxon>
        <taxon>Sphingobacteriia</taxon>
        <taxon>Sphingobacteriales</taxon>
        <taxon>Sphingobacteriaceae</taxon>
        <taxon>Mucilaginibacter</taxon>
    </lineage>
</organism>